<dbReference type="AlphaFoldDB" id="A0A6P1MD78"/>
<keyword evidence="1" id="KW-0732">Signal</keyword>
<organism evidence="2 3">
    <name type="scientific">Aminipila terrae</name>
    <dbReference type="NCBI Taxonomy" id="2697030"/>
    <lineage>
        <taxon>Bacteria</taxon>
        <taxon>Bacillati</taxon>
        <taxon>Bacillota</taxon>
        <taxon>Clostridia</taxon>
        <taxon>Peptostreptococcales</taxon>
        <taxon>Anaerovoracaceae</taxon>
        <taxon>Aminipila</taxon>
    </lineage>
</organism>
<feature type="signal peptide" evidence="1">
    <location>
        <begin position="1"/>
        <end position="17"/>
    </location>
</feature>
<dbReference type="Proteomes" id="UP000463883">
    <property type="component" value="Chromosome"/>
</dbReference>
<evidence type="ECO:0000313" key="3">
    <source>
        <dbReference type="Proteomes" id="UP000463883"/>
    </source>
</evidence>
<feature type="chain" id="PRO_5026855861" evidence="1">
    <location>
        <begin position="18"/>
        <end position="128"/>
    </location>
</feature>
<dbReference type="Pfam" id="PF14107">
    <property type="entry name" value="DUF4280"/>
    <property type="match status" value="1"/>
</dbReference>
<gene>
    <name evidence="2" type="ORF">Ami3637_09480</name>
</gene>
<accession>A0A6P1MD78</accession>
<sequence>MGMCVCGNAIIMCSFGAAPTPLMVLPVKKAITSQPIATILDNKPMVNIQPFGMCSCMGNPQVAAATAAALGVLTPMPCIPNIAAPWAPGSPTVLVGNTPALNNSSKLMCMWGGVIQISAPGQFTIQLP</sequence>
<evidence type="ECO:0000256" key="1">
    <source>
        <dbReference type="SAM" id="SignalP"/>
    </source>
</evidence>
<reference evidence="2 3" key="1">
    <citation type="submission" date="2020-01" db="EMBL/GenBank/DDBJ databases">
        <title>Genomic analysis of Aminipila sp. CBA3637.</title>
        <authorList>
            <person name="Kim Y.B."/>
            <person name="Roh S.W."/>
        </authorList>
    </citation>
    <scope>NUCLEOTIDE SEQUENCE [LARGE SCALE GENOMIC DNA]</scope>
    <source>
        <strain evidence="2 3">CBA3637</strain>
    </source>
</reference>
<dbReference type="KEGG" id="amic:Ami3637_09480"/>
<dbReference type="RefSeq" id="WP_162362368.1">
    <property type="nucleotide sequence ID" value="NZ_CP047591.1"/>
</dbReference>
<protein>
    <submittedName>
        <fullName evidence="2">DUF4280 domain-containing protein</fullName>
    </submittedName>
</protein>
<name>A0A6P1MD78_9FIRM</name>
<dbReference type="EMBL" id="CP047591">
    <property type="protein sequence ID" value="QHI72600.1"/>
    <property type="molecule type" value="Genomic_DNA"/>
</dbReference>
<evidence type="ECO:0000313" key="2">
    <source>
        <dbReference type="EMBL" id="QHI72600.1"/>
    </source>
</evidence>
<proteinExistence type="predicted"/>
<dbReference type="InterPro" id="IPR025460">
    <property type="entry name" value="DUF4280"/>
</dbReference>
<keyword evidence="3" id="KW-1185">Reference proteome</keyword>